<keyword evidence="1" id="KW-0732">Signal</keyword>
<sequence length="237" mass="26331">MKSRILHPGLLLALLPTAFAALPADYTGRPFSDAYHQTGPARIPGVVQCARFDLGGEGVAYHDTTPANEGSGVLNRQTAPYNHQRAHAGEYVWHFRADEGVDVSYVKDWADLNHDRNAVVPPINQFYLGWTDDGEWVNYTVEVREPGTYAVHALYSQSAAHVTRDAAGRPAAALRFELNGRPAGDIGPPRDTADWHAWDFGRIATVTFPEAGLQLLTFRYRRGNNWAFFVFEKITPP</sequence>
<gene>
    <name evidence="2" type="ORF">ESB00_16820</name>
</gene>
<name>A0A4V1M607_9BACT</name>
<evidence type="ECO:0008006" key="4">
    <source>
        <dbReference type="Google" id="ProtNLM"/>
    </source>
</evidence>
<keyword evidence="3" id="KW-1185">Reference proteome</keyword>
<reference evidence="2 3" key="1">
    <citation type="submission" date="2019-01" db="EMBL/GenBank/DDBJ databases">
        <title>Lacunisphaera sp. strain TWA-58.</title>
        <authorList>
            <person name="Chen W.-M."/>
        </authorList>
    </citation>
    <scope>NUCLEOTIDE SEQUENCE [LARGE SCALE GENOMIC DNA]</scope>
    <source>
        <strain evidence="2 3">TWA-58</strain>
    </source>
</reference>
<feature type="signal peptide" evidence="1">
    <location>
        <begin position="1"/>
        <end position="20"/>
    </location>
</feature>
<dbReference type="SUPFAM" id="SSF49785">
    <property type="entry name" value="Galactose-binding domain-like"/>
    <property type="match status" value="1"/>
</dbReference>
<protein>
    <recommendedName>
        <fullName evidence="4">Carbohydrate-binding protein</fullName>
    </recommendedName>
</protein>
<comment type="caution">
    <text evidence="2">The sequence shown here is derived from an EMBL/GenBank/DDBJ whole genome shotgun (WGS) entry which is preliminary data.</text>
</comment>
<dbReference type="InterPro" id="IPR008979">
    <property type="entry name" value="Galactose-bd-like_sf"/>
</dbReference>
<organism evidence="2 3">
    <name type="scientific">Oleiharenicola lentus</name>
    <dbReference type="NCBI Taxonomy" id="2508720"/>
    <lineage>
        <taxon>Bacteria</taxon>
        <taxon>Pseudomonadati</taxon>
        <taxon>Verrucomicrobiota</taxon>
        <taxon>Opitutia</taxon>
        <taxon>Opitutales</taxon>
        <taxon>Opitutaceae</taxon>
        <taxon>Oleiharenicola</taxon>
    </lineage>
</organism>
<proteinExistence type="predicted"/>
<dbReference type="RefSeq" id="WP_129048946.1">
    <property type="nucleotide sequence ID" value="NZ_SDHX01000002.1"/>
</dbReference>
<feature type="chain" id="PRO_5020288123" description="Carbohydrate-binding protein" evidence="1">
    <location>
        <begin position="21"/>
        <end position="237"/>
    </location>
</feature>
<dbReference type="EMBL" id="SDHX01000002">
    <property type="protein sequence ID" value="RXK53356.1"/>
    <property type="molecule type" value="Genomic_DNA"/>
</dbReference>
<dbReference type="Proteomes" id="UP000290218">
    <property type="component" value="Unassembled WGS sequence"/>
</dbReference>
<dbReference type="Gene3D" id="2.60.120.260">
    <property type="entry name" value="Galactose-binding domain-like"/>
    <property type="match status" value="1"/>
</dbReference>
<dbReference type="AlphaFoldDB" id="A0A4V1M607"/>
<evidence type="ECO:0000313" key="2">
    <source>
        <dbReference type="EMBL" id="RXK53356.1"/>
    </source>
</evidence>
<evidence type="ECO:0000256" key="1">
    <source>
        <dbReference type="SAM" id="SignalP"/>
    </source>
</evidence>
<dbReference type="CDD" id="cd04080">
    <property type="entry name" value="CBM6_cellulase-like"/>
    <property type="match status" value="1"/>
</dbReference>
<evidence type="ECO:0000313" key="3">
    <source>
        <dbReference type="Proteomes" id="UP000290218"/>
    </source>
</evidence>
<dbReference type="OrthoDB" id="193706at2"/>
<accession>A0A4V1M607</accession>